<keyword evidence="2" id="KW-0812">Transmembrane</keyword>
<gene>
    <name evidence="3" type="ORF">BCR25_13575</name>
</gene>
<evidence type="ECO:0000313" key="4">
    <source>
        <dbReference type="Proteomes" id="UP000095094"/>
    </source>
</evidence>
<dbReference type="OrthoDB" id="2200300at2"/>
<evidence type="ECO:0000256" key="1">
    <source>
        <dbReference type="SAM" id="MobiDB-lite"/>
    </source>
</evidence>
<dbReference type="RefSeq" id="WP_069665274.1">
    <property type="nucleotide sequence ID" value="NZ_JBHUJJ010000001.1"/>
</dbReference>
<accession>A0A1E5G6Y2</accession>
<dbReference type="Proteomes" id="UP000095094">
    <property type="component" value="Unassembled WGS sequence"/>
</dbReference>
<name>A0A1E5G6Y2_9ENTE</name>
<feature type="compositionally biased region" description="Low complexity" evidence="1">
    <location>
        <begin position="188"/>
        <end position="202"/>
    </location>
</feature>
<sequence>MKKNFIDTKDDIMIYLNKQKKLTAIIIGAVVVFIISLFLIVPRVQANIRASQIDSLVSETTLAKKANYLNAKTADEEISEKTAMTVLFTVPSGKTYDDTIKVLKDPEQMKSLNRSIFIYPIVYNAKKVEDKYKLKQDEATVIFFENGKEKNRFVLNDEQELKTTLIPALNQLPLASVEPSAQTPEANTTQSTTETTQTTEESQGLEDQGQVPEQPAEVELPAE</sequence>
<feature type="region of interest" description="Disordered" evidence="1">
    <location>
        <begin position="178"/>
        <end position="223"/>
    </location>
</feature>
<reference evidence="4" key="1">
    <citation type="submission" date="2016-09" db="EMBL/GenBank/DDBJ databases">
        <authorList>
            <person name="Gulvik C.A."/>
        </authorList>
    </citation>
    <scope>NUCLEOTIDE SEQUENCE [LARGE SCALE GENOMIC DNA]</scope>
    <source>
        <strain evidence="4">LMG 8895</strain>
    </source>
</reference>
<evidence type="ECO:0000313" key="3">
    <source>
        <dbReference type="EMBL" id="OEG08437.1"/>
    </source>
</evidence>
<keyword evidence="4" id="KW-1185">Reference proteome</keyword>
<keyword evidence="2" id="KW-1133">Transmembrane helix</keyword>
<comment type="caution">
    <text evidence="3">The sequence shown here is derived from an EMBL/GenBank/DDBJ whole genome shotgun (WGS) entry which is preliminary data.</text>
</comment>
<keyword evidence="2" id="KW-0472">Membrane</keyword>
<dbReference type="EMBL" id="MIJY01000047">
    <property type="protein sequence ID" value="OEG08437.1"/>
    <property type="molecule type" value="Genomic_DNA"/>
</dbReference>
<proteinExistence type="predicted"/>
<feature type="transmembrane region" description="Helical" evidence="2">
    <location>
        <begin position="21"/>
        <end position="41"/>
    </location>
</feature>
<organism evidence="3 4">
    <name type="scientific">Enterococcus termitis</name>
    <dbReference type="NCBI Taxonomy" id="332950"/>
    <lineage>
        <taxon>Bacteria</taxon>
        <taxon>Bacillati</taxon>
        <taxon>Bacillota</taxon>
        <taxon>Bacilli</taxon>
        <taxon>Lactobacillales</taxon>
        <taxon>Enterococcaceae</taxon>
        <taxon>Enterococcus</taxon>
    </lineage>
</organism>
<protein>
    <submittedName>
        <fullName evidence="3">Uncharacterized protein</fullName>
    </submittedName>
</protein>
<dbReference type="AlphaFoldDB" id="A0A1E5G6Y2"/>
<evidence type="ECO:0000256" key="2">
    <source>
        <dbReference type="SAM" id="Phobius"/>
    </source>
</evidence>